<accession>A0A5N7MRK3</accession>
<keyword evidence="2" id="KW-0808">Transferase</keyword>
<dbReference type="Proteomes" id="UP000403266">
    <property type="component" value="Unassembled WGS sequence"/>
</dbReference>
<dbReference type="Pfam" id="PF13692">
    <property type="entry name" value="Glyco_trans_1_4"/>
    <property type="match status" value="1"/>
</dbReference>
<keyword evidence="3" id="KW-1185">Reference proteome</keyword>
<sequence length="385" mass="43313">MTIRMDRQPTNYRRQVPTRVVLHYWGTRGGGSLFTLFLAQHLKAAQQPIDVVLSLSDSNADIQLFRAEDINVITFDRPRLSTLLREMWALPFRLRAHADLLVSLKPDVVVFTMNSPFAWPFIYSLKRRGLKIIYVTHDAEPHPGDYAATWQRLTQDVLIRRADHIVALSGHVLKRVAEKYSTPKGRTSLIPLETIYPIKRTHLSSWRFSNEPTRLLFYGRLLPYKGLNLLSEALKPFKFQPGWQLTIAGSGPLEATIRRDFADWPQVNLELGWISNQRTNELFSSHHLLLCPYTEASQSGVIAEALSWALPSLVMPTGALPEQIGFGAAGLIARTADAHGLSQALQTVFDKPEDLVNLSHGAAKLLAERGANQGWIELVKEIGDV</sequence>
<dbReference type="AlphaFoldDB" id="A0A5N7MRK3"/>
<dbReference type="InterPro" id="IPR028098">
    <property type="entry name" value="Glyco_trans_4-like_N"/>
</dbReference>
<dbReference type="Gene3D" id="3.40.50.2000">
    <property type="entry name" value="Glycogen Phosphorylase B"/>
    <property type="match status" value="2"/>
</dbReference>
<dbReference type="SUPFAM" id="SSF53756">
    <property type="entry name" value="UDP-Glycosyltransferase/glycogen phosphorylase"/>
    <property type="match status" value="1"/>
</dbReference>
<evidence type="ECO:0000313" key="3">
    <source>
        <dbReference type="Proteomes" id="UP000403266"/>
    </source>
</evidence>
<dbReference type="InterPro" id="IPR050194">
    <property type="entry name" value="Glycosyltransferase_grp1"/>
</dbReference>
<feature type="domain" description="Glycosyltransferase subfamily 4-like N-terminal" evidence="1">
    <location>
        <begin position="29"/>
        <end position="191"/>
    </location>
</feature>
<comment type="caution">
    <text evidence="2">The sequence shown here is derived from an EMBL/GenBank/DDBJ whole genome shotgun (WGS) entry which is preliminary data.</text>
</comment>
<reference evidence="2 3" key="1">
    <citation type="journal article" date="2019" name="Syst. Appl. Microbiol.">
        <title>Microvirga tunisiensis sp. nov., a root nodule symbiotic bacterium isolated from Lupinus micranthus and L. luteus grown in Northern Tunisia.</title>
        <authorList>
            <person name="Msaddak A."/>
            <person name="Rejili M."/>
            <person name="Duran D."/>
            <person name="Mars M."/>
            <person name="Palacios J.M."/>
            <person name="Ruiz-Argueso T."/>
            <person name="Rey L."/>
            <person name="Imperial J."/>
        </authorList>
    </citation>
    <scope>NUCLEOTIDE SEQUENCE [LARGE SCALE GENOMIC DNA]</scope>
    <source>
        <strain evidence="2 3">Lmie10</strain>
    </source>
</reference>
<evidence type="ECO:0000259" key="1">
    <source>
        <dbReference type="Pfam" id="PF13439"/>
    </source>
</evidence>
<dbReference type="PANTHER" id="PTHR45947:SF3">
    <property type="entry name" value="SULFOQUINOVOSYL TRANSFERASE SQD2"/>
    <property type="match status" value="1"/>
</dbReference>
<dbReference type="GO" id="GO:0016757">
    <property type="term" value="F:glycosyltransferase activity"/>
    <property type="evidence" value="ECO:0007669"/>
    <property type="project" value="UniProtKB-ARBA"/>
</dbReference>
<dbReference type="OrthoDB" id="9790710at2"/>
<evidence type="ECO:0000313" key="2">
    <source>
        <dbReference type="EMBL" id="MPR29583.1"/>
    </source>
</evidence>
<protein>
    <submittedName>
        <fullName evidence="2">Glycosyltransferase family 4 protein</fullName>
    </submittedName>
</protein>
<dbReference type="EMBL" id="VOSK01000246">
    <property type="protein sequence ID" value="MPR29583.1"/>
    <property type="molecule type" value="Genomic_DNA"/>
</dbReference>
<dbReference type="CDD" id="cd03801">
    <property type="entry name" value="GT4_PimA-like"/>
    <property type="match status" value="1"/>
</dbReference>
<proteinExistence type="predicted"/>
<dbReference type="PANTHER" id="PTHR45947">
    <property type="entry name" value="SULFOQUINOVOSYL TRANSFERASE SQD2"/>
    <property type="match status" value="1"/>
</dbReference>
<organism evidence="2 3">
    <name type="scientific">Microvirga tunisiensis</name>
    <dbReference type="NCBI Taxonomy" id="2108360"/>
    <lineage>
        <taxon>Bacteria</taxon>
        <taxon>Pseudomonadati</taxon>
        <taxon>Pseudomonadota</taxon>
        <taxon>Alphaproteobacteria</taxon>
        <taxon>Hyphomicrobiales</taxon>
        <taxon>Methylobacteriaceae</taxon>
        <taxon>Microvirga</taxon>
    </lineage>
</organism>
<gene>
    <name evidence="2" type="ORF">FS320_31985</name>
</gene>
<dbReference type="Pfam" id="PF13439">
    <property type="entry name" value="Glyco_transf_4"/>
    <property type="match status" value="1"/>
</dbReference>
<name>A0A5N7MRK3_9HYPH</name>